<evidence type="ECO:0000256" key="1">
    <source>
        <dbReference type="SAM" id="MobiDB-lite"/>
    </source>
</evidence>
<dbReference type="EMBL" id="JALJOT010000013">
    <property type="protein sequence ID" value="KAK9903908.1"/>
    <property type="molecule type" value="Genomic_DNA"/>
</dbReference>
<feature type="compositionally biased region" description="Basic residues" evidence="1">
    <location>
        <begin position="39"/>
        <end position="50"/>
    </location>
</feature>
<proteinExistence type="predicted"/>
<accession>A0ABR2YEE7</accession>
<organism evidence="2 3">
    <name type="scientific">Coccomyxa subellipsoidea</name>
    <dbReference type="NCBI Taxonomy" id="248742"/>
    <lineage>
        <taxon>Eukaryota</taxon>
        <taxon>Viridiplantae</taxon>
        <taxon>Chlorophyta</taxon>
        <taxon>core chlorophytes</taxon>
        <taxon>Trebouxiophyceae</taxon>
        <taxon>Trebouxiophyceae incertae sedis</taxon>
        <taxon>Coccomyxaceae</taxon>
        <taxon>Coccomyxa</taxon>
    </lineage>
</organism>
<comment type="caution">
    <text evidence="2">The sequence shown here is derived from an EMBL/GenBank/DDBJ whole genome shotgun (WGS) entry which is preliminary data.</text>
</comment>
<evidence type="ECO:0008006" key="4">
    <source>
        <dbReference type="Google" id="ProtNLM"/>
    </source>
</evidence>
<name>A0ABR2YEE7_9CHLO</name>
<protein>
    <recommendedName>
        <fullName evidence="4">BZIP domain-containing protein</fullName>
    </recommendedName>
</protein>
<feature type="compositionally biased region" description="Basic and acidic residues" evidence="1">
    <location>
        <begin position="26"/>
        <end position="38"/>
    </location>
</feature>
<evidence type="ECO:0000313" key="3">
    <source>
        <dbReference type="Proteomes" id="UP001491310"/>
    </source>
</evidence>
<sequence length="396" mass="44688">MLLPAFAGTSHKDACLTAPLIPQDLTTRKEKAHQEKNRRAQKRYRERKKALHEDQQKQIEELTAQLQEAQVSKCHLEMTNSRLETRCQLLEKVVSIREEAGASEVMFGPDPAATQAVPEYVTAIATLLGLIYPDQGMEESLRTDHVDRMTFQDHAKVMDDFERRVMQLMLDTDGSRGCPMRRGIEKLMEARCWAFTKVLEHIPVRMMRIGAEVRANKLKCGRQDQLDTDKQRRVLEAMELTADQKARIVTNRRRLLLRLEALIQRQSAAVEVLQENVPLQYNDMKASTAFLRASVAAQDVSEGLMQNHGAVRNFMEELLSGVLTLWQEAKCMVEAWPGYPDALAISNMLAEELGDESANARLLLLKPGPGAPSMQMNETLRQPVLLQLLTSTSDGG</sequence>
<evidence type="ECO:0000313" key="2">
    <source>
        <dbReference type="EMBL" id="KAK9903908.1"/>
    </source>
</evidence>
<keyword evidence="3" id="KW-1185">Reference proteome</keyword>
<dbReference type="Proteomes" id="UP001491310">
    <property type="component" value="Unassembled WGS sequence"/>
</dbReference>
<reference evidence="2 3" key="1">
    <citation type="journal article" date="2024" name="Nat. Commun.">
        <title>Phylogenomics reveals the evolutionary origins of lichenization in chlorophyte algae.</title>
        <authorList>
            <person name="Puginier C."/>
            <person name="Libourel C."/>
            <person name="Otte J."/>
            <person name="Skaloud P."/>
            <person name="Haon M."/>
            <person name="Grisel S."/>
            <person name="Petersen M."/>
            <person name="Berrin J.G."/>
            <person name="Delaux P.M."/>
            <person name="Dal Grande F."/>
            <person name="Keller J."/>
        </authorList>
    </citation>
    <scope>NUCLEOTIDE SEQUENCE [LARGE SCALE GENOMIC DNA]</scope>
    <source>
        <strain evidence="2 3">SAG 216-7</strain>
    </source>
</reference>
<dbReference type="CDD" id="cd14688">
    <property type="entry name" value="bZIP_YAP"/>
    <property type="match status" value="1"/>
</dbReference>
<feature type="region of interest" description="Disordered" evidence="1">
    <location>
        <begin position="26"/>
        <end position="54"/>
    </location>
</feature>
<gene>
    <name evidence="2" type="ORF">WJX75_000187</name>
</gene>